<comment type="caution">
    <text evidence="1">The sequence shown here is derived from an EMBL/GenBank/DDBJ whole genome shotgun (WGS) entry which is preliminary data.</text>
</comment>
<accession>A0ABU1ZX88</accession>
<gene>
    <name evidence="1" type="ORF">J2S39_001207</name>
</gene>
<dbReference type="InterPro" id="IPR021408">
    <property type="entry name" value="DUF3046"/>
</dbReference>
<name>A0ABU1ZX88_9CORY</name>
<sequence>MRLTEFHQLLADEFGEQEGKWIAHSHVLHVGEGGAGTAEELIDAGVDPRDVWRGLCEDFDIPEERRLGIDRPGD</sequence>
<evidence type="ECO:0000313" key="1">
    <source>
        <dbReference type="EMBL" id="MDR7329531.1"/>
    </source>
</evidence>
<evidence type="ECO:0008006" key="3">
    <source>
        <dbReference type="Google" id="ProtNLM"/>
    </source>
</evidence>
<dbReference type="Pfam" id="PF11248">
    <property type="entry name" value="DUF3046"/>
    <property type="match status" value="1"/>
</dbReference>
<protein>
    <recommendedName>
        <fullName evidence="3">DUF3046 domain-containing protein</fullName>
    </recommendedName>
</protein>
<dbReference type="Proteomes" id="UP001180840">
    <property type="component" value="Unassembled WGS sequence"/>
</dbReference>
<reference evidence="1" key="1">
    <citation type="submission" date="2023-07" db="EMBL/GenBank/DDBJ databases">
        <title>Sequencing the genomes of 1000 actinobacteria strains.</title>
        <authorList>
            <person name="Klenk H.-P."/>
        </authorList>
    </citation>
    <scope>NUCLEOTIDE SEQUENCE</scope>
    <source>
        <strain evidence="1">DSM 107476</strain>
    </source>
</reference>
<keyword evidence="2" id="KW-1185">Reference proteome</keyword>
<organism evidence="1 2">
    <name type="scientific">Corynebacterium guangdongense</name>
    <dbReference type="NCBI Taxonomy" id="1783348"/>
    <lineage>
        <taxon>Bacteria</taxon>
        <taxon>Bacillati</taxon>
        <taxon>Actinomycetota</taxon>
        <taxon>Actinomycetes</taxon>
        <taxon>Mycobacteriales</taxon>
        <taxon>Corynebacteriaceae</taxon>
        <taxon>Corynebacterium</taxon>
    </lineage>
</organism>
<proteinExistence type="predicted"/>
<dbReference type="EMBL" id="JAVDXZ010000001">
    <property type="protein sequence ID" value="MDR7329531.1"/>
    <property type="molecule type" value="Genomic_DNA"/>
</dbReference>
<dbReference type="RefSeq" id="WP_290194365.1">
    <property type="nucleotide sequence ID" value="NZ_CP047654.1"/>
</dbReference>
<evidence type="ECO:0000313" key="2">
    <source>
        <dbReference type="Proteomes" id="UP001180840"/>
    </source>
</evidence>